<organism evidence="9 10">
    <name type="scientific">Parvularcula marina</name>
    <dbReference type="NCBI Taxonomy" id="2292771"/>
    <lineage>
        <taxon>Bacteria</taxon>
        <taxon>Pseudomonadati</taxon>
        <taxon>Pseudomonadota</taxon>
        <taxon>Alphaproteobacteria</taxon>
        <taxon>Parvularculales</taxon>
        <taxon>Parvularculaceae</taxon>
        <taxon>Parvularcula</taxon>
    </lineage>
</organism>
<dbReference type="NCBIfam" id="NF003661">
    <property type="entry name" value="PRK05291.1-3"/>
    <property type="match status" value="1"/>
</dbReference>
<dbReference type="InterPro" id="IPR027266">
    <property type="entry name" value="TrmE/GcvT-like"/>
</dbReference>
<dbReference type="InterPro" id="IPR005225">
    <property type="entry name" value="Small_GTP-bd"/>
</dbReference>
<evidence type="ECO:0000256" key="4">
    <source>
        <dbReference type="ARBA" id="ARBA00022801"/>
    </source>
</evidence>
<comment type="similarity">
    <text evidence="1 7">Belongs to the TRAFAC class TrmE-Era-EngA-EngB-Septin-like GTPase superfamily. TrmE GTPase family.</text>
</comment>
<dbReference type="InterPro" id="IPR004520">
    <property type="entry name" value="GTPase_MnmE"/>
</dbReference>
<comment type="cofactor">
    <cofactor evidence="7">
        <name>K(+)</name>
        <dbReference type="ChEBI" id="CHEBI:29103"/>
    </cofactor>
    <text evidence="7">Binds 1 potassium ion per subunit.</text>
</comment>
<evidence type="ECO:0000313" key="10">
    <source>
        <dbReference type="Proteomes" id="UP000264589"/>
    </source>
</evidence>
<dbReference type="EMBL" id="QUQO01000001">
    <property type="protein sequence ID" value="RFB05419.1"/>
    <property type="molecule type" value="Genomic_DNA"/>
</dbReference>
<dbReference type="GO" id="GO:0046872">
    <property type="term" value="F:metal ion binding"/>
    <property type="evidence" value="ECO:0007669"/>
    <property type="project" value="UniProtKB-KW"/>
</dbReference>
<dbReference type="GO" id="GO:0005525">
    <property type="term" value="F:GTP binding"/>
    <property type="evidence" value="ECO:0007669"/>
    <property type="project" value="UniProtKB-UniRule"/>
</dbReference>
<dbReference type="Pfam" id="PF10396">
    <property type="entry name" value="TrmE_N"/>
    <property type="match status" value="1"/>
</dbReference>
<keyword evidence="2 7" id="KW-0819">tRNA processing</keyword>
<feature type="binding site" evidence="7">
    <location>
        <position position="223"/>
    </location>
    <ligand>
        <name>K(+)</name>
        <dbReference type="ChEBI" id="CHEBI:29103"/>
    </ligand>
</feature>
<dbReference type="SUPFAM" id="SSF103025">
    <property type="entry name" value="Folate-binding domain"/>
    <property type="match status" value="1"/>
</dbReference>
<dbReference type="SUPFAM" id="SSF116878">
    <property type="entry name" value="TrmE connector domain"/>
    <property type="match status" value="1"/>
</dbReference>
<dbReference type="GO" id="GO:0002098">
    <property type="term" value="P:tRNA wobble uridine modification"/>
    <property type="evidence" value="ECO:0007669"/>
    <property type="project" value="TreeGrafter"/>
</dbReference>
<dbReference type="CDD" id="cd14858">
    <property type="entry name" value="TrmE_N"/>
    <property type="match status" value="1"/>
</dbReference>
<comment type="subcellular location">
    <subcellularLocation>
        <location evidence="7">Cytoplasm</location>
    </subcellularLocation>
</comment>
<dbReference type="InterPro" id="IPR018948">
    <property type="entry name" value="GTP-bd_TrmE_N"/>
</dbReference>
<feature type="binding site" evidence="7">
    <location>
        <position position="248"/>
    </location>
    <ligand>
        <name>Mg(2+)</name>
        <dbReference type="ChEBI" id="CHEBI:18420"/>
    </ligand>
</feature>
<evidence type="ECO:0000256" key="6">
    <source>
        <dbReference type="ARBA" id="ARBA00023134"/>
    </source>
</evidence>
<evidence type="ECO:0000259" key="8">
    <source>
        <dbReference type="PROSITE" id="PS51709"/>
    </source>
</evidence>
<feature type="binding site" evidence="7">
    <location>
        <begin position="267"/>
        <end position="270"/>
    </location>
    <ligand>
        <name>GTP</name>
        <dbReference type="ChEBI" id="CHEBI:37565"/>
    </ligand>
</feature>
<dbReference type="GO" id="GO:0030488">
    <property type="term" value="P:tRNA methylation"/>
    <property type="evidence" value="ECO:0007669"/>
    <property type="project" value="TreeGrafter"/>
</dbReference>
<gene>
    <name evidence="7 9" type="primary">mnmE</name>
    <name evidence="7" type="synonym">trmE</name>
    <name evidence="9" type="ORF">DX908_09220</name>
</gene>
<dbReference type="InterPro" id="IPR027368">
    <property type="entry name" value="MnmE_dom2"/>
</dbReference>
<feature type="binding site" evidence="7">
    <location>
        <position position="77"/>
    </location>
    <ligand>
        <name>(6S)-5-formyl-5,6,7,8-tetrahydrofolate</name>
        <dbReference type="ChEBI" id="CHEBI:57457"/>
    </ligand>
</feature>
<dbReference type="AlphaFoldDB" id="A0A371RJ00"/>
<proteinExistence type="inferred from homology"/>
<dbReference type="FunCoup" id="A0A371RJ00">
    <property type="interactions" value="566"/>
</dbReference>
<dbReference type="GO" id="GO:0005737">
    <property type="term" value="C:cytoplasm"/>
    <property type="evidence" value="ECO:0007669"/>
    <property type="project" value="UniProtKB-SubCell"/>
</dbReference>
<keyword evidence="5 7" id="KW-0630">Potassium</keyword>
<comment type="function">
    <text evidence="7">Exhibits a very high intrinsic GTPase hydrolysis rate. Involved in the addition of a carboxymethylaminomethyl (cmnm) group at the wobble position (U34) of certain tRNAs, forming tRNA-cmnm(5)s(2)U34.</text>
</comment>
<feature type="binding site" evidence="7">
    <location>
        <position position="116"/>
    </location>
    <ligand>
        <name>(6S)-5-formyl-5,6,7,8-tetrahydrofolate</name>
        <dbReference type="ChEBI" id="CHEBI:57457"/>
    </ligand>
</feature>
<dbReference type="InterPro" id="IPR031168">
    <property type="entry name" value="G_TrmE"/>
</dbReference>
<dbReference type="Gene3D" id="3.30.1360.120">
    <property type="entry name" value="Probable tRNA modification gtpase trme, domain 1"/>
    <property type="match status" value="1"/>
</dbReference>
<dbReference type="Gene3D" id="1.20.120.430">
    <property type="entry name" value="tRNA modification GTPase MnmE domain 2"/>
    <property type="match status" value="1"/>
</dbReference>
<dbReference type="Pfam" id="PF01926">
    <property type="entry name" value="MMR_HSR1"/>
    <property type="match status" value="1"/>
</dbReference>
<dbReference type="PANTHER" id="PTHR42714">
    <property type="entry name" value="TRNA MODIFICATION GTPASE GTPBP3"/>
    <property type="match status" value="1"/>
</dbReference>
<feature type="binding site" evidence="7">
    <location>
        <begin position="223"/>
        <end position="228"/>
    </location>
    <ligand>
        <name>GTP</name>
        <dbReference type="ChEBI" id="CHEBI:37565"/>
    </ligand>
</feature>
<dbReference type="Pfam" id="PF12631">
    <property type="entry name" value="MnmE_helical"/>
    <property type="match status" value="1"/>
</dbReference>
<feature type="binding site" evidence="7">
    <location>
        <position position="244"/>
    </location>
    <ligand>
        <name>K(+)</name>
        <dbReference type="ChEBI" id="CHEBI:29103"/>
    </ligand>
</feature>
<feature type="binding site" evidence="7">
    <location>
        <position position="227"/>
    </location>
    <ligand>
        <name>Mg(2+)</name>
        <dbReference type="ChEBI" id="CHEBI:18420"/>
    </ligand>
</feature>
<feature type="binding site" evidence="7">
    <location>
        <position position="424"/>
    </location>
    <ligand>
        <name>(6S)-5-formyl-5,6,7,8-tetrahydrofolate</name>
        <dbReference type="ChEBI" id="CHEBI:57457"/>
    </ligand>
</feature>
<accession>A0A371RJ00</accession>
<keyword evidence="10" id="KW-1185">Reference proteome</keyword>
<dbReference type="FunFam" id="3.30.1360.120:FF:000007">
    <property type="entry name" value="tRNA modification GTPase GTPBP3, mitochondrial"/>
    <property type="match status" value="1"/>
</dbReference>
<keyword evidence="7" id="KW-0963">Cytoplasm</keyword>
<evidence type="ECO:0000256" key="7">
    <source>
        <dbReference type="HAMAP-Rule" id="MF_00379"/>
    </source>
</evidence>
<evidence type="ECO:0000313" key="9">
    <source>
        <dbReference type="EMBL" id="RFB05419.1"/>
    </source>
</evidence>
<evidence type="ECO:0000256" key="1">
    <source>
        <dbReference type="ARBA" id="ARBA00011043"/>
    </source>
</evidence>
<feature type="binding site" evidence="7">
    <location>
        <position position="242"/>
    </location>
    <ligand>
        <name>K(+)</name>
        <dbReference type="ChEBI" id="CHEBI:29103"/>
    </ligand>
</feature>
<dbReference type="InterPro" id="IPR025867">
    <property type="entry name" value="MnmE_helical"/>
</dbReference>
<reference evidence="9 10" key="1">
    <citation type="submission" date="2018-08" db="EMBL/GenBank/DDBJ databases">
        <title>Parvularcula sp. SM1705, isolated from surface water of the South Sea China.</title>
        <authorList>
            <person name="Sun L."/>
        </authorList>
    </citation>
    <scope>NUCLEOTIDE SEQUENCE [LARGE SCALE GENOMIC DNA]</scope>
    <source>
        <strain evidence="9 10">SM1705</strain>
    </source>
</reference>
<feature type="binding site" evidence="7">
    <location>
        <position position="20"/>
    </location>
    <ligand>
        <name>(6S)-5-formyl-5,6,7,8-tetrahydrofolate</name>
        <dbReference type="ChEBI" id="CHEBI:57457"/>
    </ligand>
</feature>
<dbReference type="InterPro" id="IPR027417">
    <property type="entry name" value="P-loop_NTPase"/>
</dbReference>
<dbReference type="InterPro" id="IPR006073">
    <property type="entry name" value="GTP-bd"/>
</dbReference>
<dbReference type="OrthoDB" id="9805918at2"/>
<feature type="binding site" evidence="7">
    <location>
        <begin position="242"/>
        <end position="248"/>
    </location>
    <ligand>
        <name>GTP</name>
        <dbReference type="ChEBI" id="CHEBI:37565"/>
    </ligand>
</feature>
<dbReference type="NCBIfam" id="TIGR00231">
    <property type="entry name" value="small_GTP"/>
    <property type="match status" value="1"/>
</dbReference>
<dbReference type="SUPFAM" id="SSF52540">
    <property type="entry name" value="P-loop containing nucleoside triphosphate hydrolases"/>
    <property type="match status" value="1"/>
</dbReference>
<comment type="subunit">
    <text evidence="7">Homodimer. Heterotetramer of two MnmE and two MnmG subunits.</text>
</comment>
<evidence type="ECO:0000256" key="3">
    <source>
        <dbReference type="ARBA" id="ARBA00022741"/>
    </source>
</evidence>
<keyword evidence="3 7" id="KW-0547">Nucleotide-binding</keyword>
<dbReference type="RefSeq" id="WP_116392051.1">
    <property type="nucleotide sequence ID" value="NZ_QUQO01000001.1"/>
</dbReference>
<keyword evidence="7" id="KW-0479">Metal-binding</keyword>
<feature type="domain" description="TrmE-type G" evidence="8">
    <location>
        <begin position="213"/>
        <end position="351"/>
    </location>
</feature>
<dbReference type="GO" id="GO:0003924">
    <property type="term" value="F:GTPase activity"/>
    <property type="evidence" value="ECO:0007669"/>
    <property type="project" value="UniProtKB-UniRule"/>
</dbReference>
<dbReference type="InParanoid" id="A0A371RJ00"/>
<dbReference type="PANTHER" id="PTHR42714:SF2">
    <property type="entry name" value="TRNA MODIFICATION GTPASE GTPBP3, MITOCHONDRIAL"/>
    <property type="match status" value="1"/>
</dbReference>
<keyword evidence="6 7" id="KW-0342">GTP-binding</keyword>
<keyword evidence="7" id="KW-0460">Magnesium</keyword>
<dbReference type="EC" id="3.6.-.-" evidence="7"/>
<evidence type="ECO:0000256" key="5">
    <source>
        <dbReference type="ARBA" id="ARBA00022958"/>
    </source>
</evidence>
<keyword evidence="4 7" id="KW-0378">Hydrolase</keyword>
<evidence type="ECO:0000256" key="2">
    <source>
        <dbReference type="ARBA" id="ARBA00022694"/>
    </source>
</evidence>
<protein>
    <recommendedName>
        <fullName evidence="7">tRNA modification GTPase MnmE</fullName>
        <ecNumber evidence="7">3.6.-.-</ecNumber>
    </recommendedName>
</protein>
<dbReference type="Gene3D" id="3.40.50.300">
    <property type="entry name" value="P-loop containing nucleotide triphosphate hydrolases"/>
    <property type="match status" value="1"/>
</dbReference>
<comment type="caution">
    <text evidence="9">The sequence shown here is derived from an EMBL/GenBank/DDBJ whole genome shotgun (WGS) entry which is preliminary data.</text>
</comment>
<feature type="binding site" evidence="7">
    <location>
        <position position="247"/>
    </location>
    <ligand>
        <name>K(+)</name>
        <dbReference type="ChEBI" id="CHEBI:29103"/>
    </ligand>
</feature>
<dbReference type="HAMAP" id="MF_00379">
    <property type="entry name" value="GTPase_MnmE"/>
    <property type="match status" value="1"/>
</dbReference>
<name>A0A371RJ00_9PROT</name>
<sequence length="424" mass="45139">METIFARSSGSGRTAIAVWRISGPAAGEVVAKLAGSLPSARRASHRQIRDPLGGLLDDGIVLWFPGPNTATGEDLAEFHLHGSQAVATRFTETLTGLGLRPAEPGEFTLRALRYGRMGLLEAEGLGDLLDAETEQQRQQALGGYTGSAREVVAGWRDGLLAALAVLDAAVDFPDEEDVPAEIASRAVPALEKVSVSLKQELAKSAKGRRLREGLTLAIIGPPNAGKSTLLNRLVGEERAIVSDIPGTTRDVVSARLDIAGRLVEVLDTAGLRDETDDPIERAGMERSRAARERADIIIELSADGSREDPRLLRVTNKIDLGETAPEGTLGLSALTGEGWDEFLIALTGRIEATACPALFTHERQIALLQSGAAALDRVLDDPAQDPELLAEDVRSVIALLDQMTGRITVEDVLGAIFSRFCIGK</sequence>
<dbReference type="CDD" id="cd04164">
    <property type="entry name" value="trmE"/>
    <property type="match status" value="1"/>
</dbReference>
<dbReference type="Proteomes" id="UP000264589">
    <property type="component" value="Unassembled WGS sequence"/>
</dbReference>
<comment type="caution">
    <text evidence="7">Lacks conserved residue(s) required for the propagation of feature annotation.</text>
</comment>
<dbReference type="PROSITE" id="PS51709">
    <property type="entry name" value="G_TRME"/>
    <property type="match status" value="1"/>
</dbReference>